<gene>
    <name evidence="1" type="ORF">OUZ56_005548</name>
</gene>
<dbReference type="Proteomes" id="UP001234178">
    <property type="component" value="Unassembled WGS sequence"/>
</dbReference>
<name>A0ABQ9YT64_9CRUS</name>
<reference evidence="1 2" key="1">
    <citation type="journal article" date="2023" name="Nucleic Acids Res.">
        <title>The hologenome of Daphnia magna reveals possible DNA methylation and microbiome-mediated evolution of the host genome.</title>
        <authorList>
            <person name="Chaturvedi A."/>
            <person name="Li X."/>
            <person name="Dhandapani V."/>
            <person name="Marshall H."/>
            <person name="Kissane S."/>
            <person name="Cuenca-Cambronero M."/>
            <person name="Asole G."/>
            <person name="Calvet F."/>
            <person name="Ruiz-Romero M."/>
            <person name="Marangio P."/>
            <person name="Guigo R."/>
            <person name="Rago D."/>
            <person name="Mirbahai L."/>
            <person name="Eastwood N."/>
            <person name="Colbourne J.K."/>
            <person name="Zhou J."/>
            <person name="Mallon E."/>
            <person name="Orsini L."/>
        </authorList>
    </citation>
    <scope>NUCLEOTIDE SEQUENCE [LARGE SCALE GENOMIC DNA]</scope>
    <source>
        <strain evidence="1">LRV0_1</strain>
    </source>
</reference>
<dbReference type="EMBL" id="JAOYFB010000001">
    <property type="protein sequence ID" value="KAK4003796.1"/>
    <property type="molecule type" value="Genomic_DNA"/>
</dbReference>
<evidence type="ECO:0000313" key="2">
    <source>
        <dbReference type="Proteomes" id="UP001234178"/>
    </source>
</evidence>
<accession>A0ABQ9YT64</accession>
<protein>
    <submittedName>
        <fullName evidence="1">Uncharacterized protein</fullName>
    </submittedName>
</protein>
<sequence>MRANCICSIWNHANEKKPVIFHPEKNGWILRDNKFTPNWFIGELTPTLQDMLAPEEEIDSEDDEDTTILKTYHKQFEFCAVNAMLPPLVKELDRGKKLHTCIWWNHPPSTNQPYYDN</sequence>
<keyword evidence="2" id="KW-1185">Reference proteome</keyword>
<organism evidence="1 2">
    <name type="scientific">Daphnia magna</name>
    <dbReference type="NCBI Taxonomy" id="35525"/>
    <lineage>
        <taxon>Eukaryota</taxon>
        <taxon>Metazoa</taxon>
        <taxon>Ecdysozoa</taxon>
        <taxon>Arthropoda</taxon>
        <taxon>Crustacea</taxon>
        <taxon>Branchiopoda</taxon>
        <taxon>Diplostraca</taxon>
        <taxon>Cladocera</taxon>
        <taxon>Anomopoda</taxon>
        <taxon>Daphniidae</taxon>
        <taxon>Daphnia</taxon>
    </lineage>
</organism>
<evidence type="ECO:0000313" key="1">
    <source>
        <dbReference type="EMBL" id="KAK4003796.1"/>
    </source>
</evidence>
<comment type="caution">
    <text evidence="1">The sequence shown here is derived from an EMBL/GenBank/DDBJ whole genome shotgun (WGS) entry which is preliminary data.</text>
</comment>
<proteinExistence type="predicted"/>